<dbReference type="EMBL" id="GGEC01085223">
    <property type="protein sequence ID" value="MBX65707.1"/>
    <property type="molecule type" value="Transcribed_RNA"/>
</dbReference>
<organism evidence="1">
    <name type="scientific">Rhizophora mucronata</name>
    <name type="common">Asiatic mangrove</name>
    <dbReference type="NCBI Taxonomy" id="61149"/>
    <lineage>
        <taxon>Eukaryota</taxon>
        <taxon>Viridiplantae</taxon>
        <taxon>Streptophyta</taxon>
        <taxon>Embryophyta</taxon>
        <taxon>Tracheophyta</taxon>
        <taxon>Spermatophyta</taxon>
        <taxon>Magnoliopsida</taxon>
        <taxon>eudicotyledons</taxon>
        <taxon>Gunneridae</taxon>
        <taxon>Pentapetalae</taxon>
        <taxon>rosids</taxon>
        <taxon>fabids</taxon>
        <taxon>Malpighiales</taxon>
        <taxon>Rhizophoraceae</taxon>
        <taxon>Rhizophora</taxon>
    </lineage>
</organism>
<reference evidence="1" key="1">
    <citation type="submission" date="2018-02" db="EMBL/GenBank/DDBJ databases">
        <title>Rhizophora mucronata_Transcriptome.</title>
        <authorList>
            <person name="Meera S.P."/>
            <person name="Sreeshan A."/>
            <person name="Augustine A."/>
        </authorList>
    </citation>
    <scope>NUCLEOTIDE SEQUENCE</scope>
    <source>
        <tissue evidence="1">Leaf</tissue>
    </source>
</reference>
<sequence>MVAAVLQGSDTGSISWTFWITCLRGLVCLV</sequence>
<proteinExistence type="predicted"/>
<accession>A0A2P2QFQ6</accession>
<name>A0A2P2QFQ6_RHIMU</name>
<protein>
    <submittedName>
        <fullName evidence="1">Uncharacterized protein</fullName>
    </submittedName>
</protein>
<evidence type="ECO:0000313" key="1">
    <source>
        <dbReference type="EMBL" id="MBX65707.1"/>
    </source>
</evidence>
<dbReference type="AlphaFoldDB" id="A0A2P2QFQ6"/>